<keyword evidence="2" id="KW-1185">Reference proteome</keyword>
<organism evidence="1 2">
    <name type="scientific">Macrosiphum euphorbiae</name>
    <name type="common">potato aphid</name>
    <dbReference type="NCBI Taxonomy" id="13131"/>
    <lineage>
        <taxon>Eukaryota</taxon>
        <taxon>Metazoa</taxon>
        <taxon>Ecdysozoa</taxon>
        <taxon>Arthropoda</taxon>
        <taxon>Hexapoda</taxon>
        <taxon>Insecta</taxon>
        <taxon>Pterygota</taxon>
        <taxon>Neoptera</taxon>
        <taxon>Paraneoptera</taxon>
        <taxon>Hemiptera</taxon>
        <taxon>Sternorrhyncha</taxon>
        <taxon>Aphidomorpha</taxon>
        <taxon>Aphidoidea</taxon>
        <taxon>Aphididae</taxon>
        <taxon>Macrosiphini</taxon>
        <taxon>Macrosiphum</taxon>
    </lineage>
</organism>
<comment type="caution">
    <text evidence="1">The sequence shown here is derived from an EMBL/GenBank/DDBJ whole genome shotgun (WGS) entry which is preliminary data.</text>
</comment>
<accession>A0AAV0VRW2</accession>
<dbReference type="EMBL" id="CARXXK010000001">
    <property type="protein sequence ID" value="CAI6346919.1"/>
    <property type="molecule type" value="Genomic_DNA"/>
</dbReference>
<protein>
    <submittedName>
        <fullName evidence="1">Uncharacterized protein</fullName>
    </submittedName>
</protein>
<evidence type="ECO:0000313" key="1">
    <source>
        <dbReference type="EMBL" id="CAI6346919.1"/>
    </source>
</evidence>
<sequence>MALNGSYQRSIGMTPFKLVFGVEMNHPEYQSIKEAVELEYVRCHEEGQEENRKYAKKQIQKAQIQQQSMFNKSRKEATSYRLGDLVAIKRTQFLPTSKLCKKFLGPYQIVGREGNELYKVLKVGTQEKRRRYSLRGGHCSRRESVGW</sequence>
<proteinExistence type="predicted"/>
<evidence type="ECO:0000313" key="2">
    <source>
        <dbReference type="Proteomes" id="UP001160148"/>
    </source>
</evidence>
<dbReference type="Proteomes" id="UP001160148">
    <property type="component" value="Unassembled WGS sequence"/>
</dbReference>
<name>A0AAV0VRW2_9HEMI</name>
<gene>
    <name evidence="1" type="ORF">MEUPH1_LOCUS3771</name>
</gene>
<dbReference type="AlphaFoldDB" id="A0AAV0VRW2"/>
<reference evidence="1 2" key="1">
    <citation type="submission" date="2023-01" db="EMBL/GenBank/DDBJ databases">
        <authorList>
            <person name="Whitehead M."/>
        </authorList>
    </citation>
    <scope>NUCLEOTIDE SEQUENCE [LARGE SCALE GENOMIC DNA]</scope>
</reference>